<feature type="non-terminal residue" evidence="1">
    <location>
        <position position="1"/>
    </location>
</feature>
<protein>
    <submittedName>
        <fullName evidence="1">Uncharacterized protein</fullName>
    </submittedName>
</protein>
<dbReference type="OrthoDB" id="343092at2759"/>
<organism evidence="1 2">
    <name type="scientific">Heterotrigona itama</name>
    <dbReference type="NCBI Taxonomy" id="395501"/>
    <lineage>
        <taxon>Eukaryota</taxon>
        <taxon>Metazoa</taxon>
        <taxon>Ecdysozoa</taxon>
        <taxon>Arthropoda</taxon>
        <taxon>Hexapoda</taxon>
        <taxon>Insecta</taxon>
        <taxon>Pterygota</taxon>
        <taxon>Neoptera</taxon>
        <taxon>Endopterygota</taxon>
        <taxon>Hymenoptera</taxon>
        <taxon>Apocrita</taxon>
        <taxon>Aculeata</taxon>
        <taxon>Apoidea</taxon>
        <taxon>Anthophila</taxon>
        <taxon>Apidae</taxon>
        <taxon>Heterotrigona</taxon>
    </lineage>
</organism>
<accession>A0A6V7HAM3</accession>
<gene>
    <name evidence="1" type="ORF">MHI_LOCUS521839</name>
</gene>
<reference evidence="1" key="1">
    <citation type="submission" date="2020-07" db="EMBL/GenBank/DDBJ databases">
        <authorList>
            <person name="Nazaruddin N."/>
        </authorList>
    </citation>
    <scope>NUCLEOTIDE SEQUENCE</scope>
</reference>
<evidence type="ECO:0000313" key="1">
    <source>
        <dbReference type="EMBL" id="CAD1475137.1"/>
    </source>
</evidence>
<comment type="caution">
    <text evidence="1">The sequence shown here is derived from an EMBL/GenBank/DDBJ whole genome shotgun (WGS) entry which is preliminary data.</text>
</comment>
<name>A0A6V7HAM3_9HYME</name>
<dbReference type="EMBL" id="CAJDYZ010008202">
    <property type="protein sequence ID" value="CAD1475137.1"/>
    <property type="molecule type" value="Genomic_DNA"/>
</dbReference>
<feature type="non-terminal residue" evidence="1">
    <location>
        <position position="40"/>
    </location>
</feature>
<keyword evidence="2" id="KW-1185">Reference proteome</keyword>
<sequence length="40" mass="4938">RKIDMKWLKSFSFYKKFLDTLCLINTCKNVRKLLLLTDYH</sequence>
<evidence type="ECO:0000313" key="2">
    <source>
        <dbReference type="Proteomes" id="UP000752696"/>
    </source>
</evidence>
<dbReference type="AlphaFoldDB" id="A0A6V7HAM3"/>
<proteinExistence type="predicted"/>
<dbReference type="Proteomes" id="UP000752696">
    <property type="component" value="Unassembled WGS sequence"/>
</dbReference>